<feature type="binding site" evidence="12">
    <location>
        <position position="230"/>
    </location>
    <ligand>
        <name>Zn(2+)</name>
        <dbReference type="ChEBI" id="CHEBI:29105"/>
    </ligand>
</feature>
<evidence type="ECO:0000256" key="8">
    <source>
        <dbReference type="ARBA" id="ARBA00022840"/>
    </source>
</evidence>
<evidence type="ECO:0000256" key="4">
    <source>
        <dbReference type="ARBA" id="ARBA00022598"/>
    </source>
</evidence>
<dbReference type="InterPro" id="IPR015803">
    <property type="entry name" value="Cys-tRNA-ligase"/>
</dbReference>
<dbReference type="PANTHER" id="PTHR10890:SF3">
    <property type="entry name" value="CYSTEINE--TRNA LIGASE, CYTOPLASMIC"/>
    <property type="match status" value="1"/>
</dbReference>
<keyword evidence="10 12" id="KW-0030">Aminoacyl-tRNA synthetase</keyword>
<keyword evidence="8 12" id="KW-0067">ATP-binding</keyword>
<evidence type="ECO:0000256" key="12">
    <source>
        <dbReference type="HAMAP-Rule" id="MF_00041"/>
    </source>
</evidence>
<gene>
    <name evidence="12 14" type="primary">cysS</name>
    <name evidence="14" type="ORF">NARC_10037</name>
</gene>
<dbReference type="GO" id="GO:0008270">
    <property type="term" value="F:zinc ion binding"/>
    <property type="evidence" value="ECO:0007669"/>
    <property type="project" value="UniProtKB-UniRule"/>
</dbReference>
<dbReference type="NCBIfam" id="TIGR00435">
    <property type="entry name" value="cysS"/>
    <property type="match status" value="1"/>
</dbReference>
<feature type="binding site" evidence="12">
    <location>
        <position position="26"/>
    </location>
    <ligand>
        <name>Zn(2+)</name>
        <dbReference type="ChEBI" id="CHEBI:29105"/>
    </ligand>
</feature>
<keyword evidence="3 12" id="KW-0963">Cytoplasm</keyword>
<feature type="binding site" evidence="12">
    <location>
        <position position="265"/>
    </location>
    <ligand>
        <name>ATP</name>
        <dbReference type="ChEBI" id="CHEBI:30616"/>
    </ligand>
</feature>
<comment type="catalytic activity">
    <reaction evidence="11 12">
        <text>tRNA(Cys) + L-cysteine + ATP = L-cysteinyl-tRNA(Cys) + AMP + diphosphate</text>
        <dbReference type="Rhea" id="RHEA:17773"/>
        <dbReference type="Rhea" id="RHEA-COMP:9661"/>
        <dbReference type="Rhea" id="RHEA-COMP:9679"/>
        <dbReference type="ChEBI" id="CHEBI:30616"/>
        <dbReference type="ChEBI" id="CHEBI:33019"/>
        <dbReference type="ChEBI" id="CHEBI:35235"/>
        <dbReference type="ChEBI" id="CHEBI:78442"/>
        <dbReference type="ChEBI" id="CHEBI:78517"/>
        <dbReference type="ChEBI" id="CHEBI:456215"/>
        <dbReference type="EC" id="6.1.1.16"/>
    </reaction>
</comment>
<dbReference type="PRINTS" id="PR00983">
    <property type="entry name" value="TRNASYNTHCYS"/>
</dbReference>
<dbReference type="HAMAP" id="MF_00041">
    <property type="entry name" value="Cys_tRNA_synth"/>
    <property type="match status" value="1"/>
</dbReference>
<evidence type="ECO:0000256" key="2">
    <source>
        <dbReference type="ARBA" id="ARBA00005594"/>
    </source>
</evidence>
<name>A0A557SYF6_9ARCH</name>
<organism evidence="14 15">
    <name type="scientific">Candidatus Nitrosocosmicus arcticus</name>
    <dbReference type="NCBI Taxonomy" id="2035267"/>
    <lineage>
        <taxon>Archaea</taxon>
        <taxon>Nitrososphaerota</taxon>
        <taxon>Nitrososphaeria</taxon>
        <taxon>Nitrososphaerales</taxon>
        <taxon>Nitrososphaeraceae</taxon>
        <taxon>Candidatus Nitrosocosmicus</taxon>
    </lineage>
</organism>
<dbReference type="PANTHER" id="PTHR10890">
    <property type="entry name" value="CYSTEINYL-TRNA SYNTHETASE"/>
    <property type="match status" value="1"/>
</dbReference>
<dbReference type="GO" id="GO:0004817">
    <property type="term" value="F:cysteine-tRNA ligase activity"/>
    <property type="evidence" value="ECO:0007669"/>
    <property type="project" value="UniProtKB-UniRule"/>
</dbReference>
<dbReference type="Pfam" id="PF01406">
    <property type="entry name" value="tRNA-synt_1e"/>
    <property type="match status" value="1"/>
</dbReference>
<dbReference type="EC" id="6.1.1.16" evidence="12"/>
<dbReference type="SUPFAM" id="SSF52374">
    <property type="entry name" value="Nucleotidylyl transferase"/>
    <property type="match status" value="1"/>
</dbReference>
<dbReference type="GO" id="GO:0005524">
    <property type="term" value="F:ATP binding"/>
    <property type="evidence" value="ECO:0007669"/>
    <property type="project" value="UniProtKB-UniRule"/>
</dbReference>
<keyword evidence="7 12" id="KW-0862">Zinc</keyword>
<evidence type="ECO:0000313" key="14">
    <source>
        <dbReference type="EMBL" id="TVP41631.1"/>
    </source>
</evidence>
<evidence type="ECO:0000313" key="15">
    <source>
        <dbReference type="Proteomes" id="UP000315289"/>
    </source>
</evidence>
<comment type="subcellular location">
    <subcellularLocation>
        <location evidence="1 12">Cytoplasm</location>
    </subcellularLocation>
</comment>
<accession>A0A557SYF6</accession>
<dbReference type="RefSeq" id="WP_144728234.1">
    <property type="nucleotide sequence ID" value="NZ_ML675578.1"/>
</dbReference>
<feature type="binding site" evidence="12">
    <location>
        <position position="234"/>
    </location>
    <ligand>
        <name>Zn(2+)</name>
        <dbReference type="ChEBI" id="CHEBI:29105"/>
    </ligand>
</feature>
<dbReference type="AlphaFoldDB" id="A0A557SYF6"/>
<evidence type="ECO:0000256" key="1">
    <source>
        <dbReference type="ARBA" id="ARBA00004496"/>
    </source>
</evidence>
<evidence type="ECO:0000256" key="6">
    <source>
        <dbReference type="ARBA" id="ARBA00022741"/>
    </source>
</evidence>
<dbReference type="InterPro" id="IPR032678">
    <property type="entry name" value="tRNA-synt_1_cat_dom"/>
</dbReference>
<evidence type="ECO:0000256" key="9">
    <source>
        <dbReference type="ARBA" id="ARBA00022917"/>
    </source>
</evidence>
<dbReference type="Gene3D" id="3.40.50.620">
    <property type="entry name" value="HUPs"/>
    <property type="match status" value="1"/>
</dbReference>
<evidence type="ECO:0000256" key="3">
    <source>
        <dbReference type="ARBA" id="ARBA00022490"/>
    </source>
</evidence>
<feature type="binding site" evidence="12">
    <location>
        <position position="205"/>
    </location>
    <ligand>
        <name>Zn(2+)</name>
        <dbReference type="ChEBI" id="CHEBI:29105"/>
    </ligand>
</feature>
<evidence type="ECO:0000256" key="5">
    <source>
        <dbReference type="ARBA" id="ARBA00022723"/>
    </source>
</evidence>
<evidence type="ECO:0000256" key="10">
    <source>
        <dbReference type="ARBA" id="ARBA00023146"/>
    </source>
</evidence>
<dbReference type="OrthoDB" id="9445at2157"/>
<keyword evidence="5 12" id="KW-0479">Metal-binding</keyword>
<comment type="similarity">
    <text evidence="2 12">Belongs to the class-I aminoacyl-tRNA synthetase family.</text>
</comment>
<dbReference type="EMBL" id="VOAH01000001">
    <property type="protein sequence ID" value="TVP41631.1"/>
    <property type="molecule type" value="Genomic_DNA"/>
</dbReference>
<dbReference type="Gene3D" id="1.20.120.1910">
    <property type="entry name" value="Cysteine-tRNA ligase, C-terminal anti-codon recognition domain"/>
    <property type="match status" value="1"/>
</dbReference>
<dbReference type="FunFam" id="3.40.50.620:FF:000130">
    <property type="entry name" value="Cysteine--tRNA ligase"/>
    <property type="match status" value="1"/>
</dbReference>
<dbReference type="CDD" id="cd00672">
    <property type="entry name" value="CysRS_core"/>
    <property type="match status" value="1"/>
</dbReference>
<dbReference type="InterPro" id="IPR014729">
    <property type="entry name" value="Rossmann-like_a/b/a_fold"/>
</dbReference>
<comment type="cofactor">
    <cofactor evidence="12">
        <name>Zn(2+)</name>
        <dbReference type="ChEBI" id="CHEBI:29105"/>
    </cofactor>
    <text evidence="12">Binds 1 zinc ion per subunit.</text>
</comment>
<feature type="short sequence motif" description="'KMSKS' region" evidence="12">
    <location>
        <begin position="262"/>
        <end position="266"/>
    </location>
</feature>
<dbReference type="SUPFAM" id="SSF47323">
    <property type="entry name" value="Anticodon-binding domain of a subclass of class I aminoacyl-tRNA synthetases"/>
    <property type="match status" value="1"/>
</dbReference>
<keyword evidence="4 12" id="KW-0436">Ligase</keyword>
<dbReference type="Proteomes" id="UP000315289">
    <property type="component" value="Unassembled WGS sequence"/>
</dbReference>
<dbReference type="GO" id="GO:0006423">
    <property type="term" value="P:cysteinyl-tRNA aminoacylation"/>
    <property type="evidence" value="ECO:0007669"/>
    <property type="project" value="UniProtKB-UniRule"/>
</dbReference>
<evidence type="ECO:0000256" key="7">
    <source>
        <dbReference type="ARBA" id="ARBA00022833"/>
    </source>
</evidence>
<proteinExistence type="inferred from homology"/>
<keyword evidence="9 12" id="KW-0648">Protein biosynthesis</keyword>
<protein>
    <recommendedName>
        <fullName evidence="12">Cysteine--tRNA ligase</fullName>
        <ecNumber evidence="12">6.1.1.16</ecNumber>
    </recommendedName>
    <alternativeName>
        <fullName evidence="12">Cysteinyl-tRNA synthetase</fullName>
        <shortName evidence="12">CysRS</shortName>
    </alternativeName>
</protein>
<comment type="caution">
    <text evidence="14">The sequence shown here is derived from an EMBL/GenBank/DDBJ whole genome shotgun (WGS) entry which is preliminary data.</text>
</comment>
<feature type="short sequence motif" description="'HIGH' region" evidence="12">
    <location>
        <begin position="28"/>
        <end position="38"/>
    </location>
</feature>
<keyword evidence="6 12" id="KW-0547">Nucleotide-binding</keyword>
<dbReference type="InterPro" id="IPR009080">
    <property type="entry name" value="tRNAsynth_Ia_anticodon-bd"/>
</dbReference>
<evidence type="ECO:0000259" key="13">
    <source>
        <dbReference type="Pfam" id="PF01406"/>
    </source>
</evidence>
<feature type="domain" description="tRNA synthetases class I catalytic" evidence="13">
    <location>
        <begin position="18"/>
        <end position="309"/>
    </location>
</feature>
<dbReference type="InterPro" id="IPR024909">
    <property type="entry name" value="Cys-tRNA/MSH_ligase"/>
</dbReference>
<reference evidence="14 15" key="1">
    <citation type="journal article" date="2019" name="Front. Microbiol.">
        <title>Ammonia Oxidation by the Arctic Terrestrial Thaumarchaeote Candidatus Nitrosocosmicus arcticus Is Stimulated by Increasing Temperatures.</title>
        <authorList>
            <person name="Alves R.J.E."/>
            <person name="Kerou M."/>
            <person name="Zappe A."/>
            <person name="Bittner R."/>
            <person name="Abby S.S."/>
            <person name="Schmidt H.A."/>
            <person name="Pfeifer K."/>
            <person name="Schleper C."/>
        </authorList>
    </citation>
    <scope>NUCLEOTIDE SEQUENCE [LARGE SCALE GENOMIC DNA]</scope>
    <source>
        <strain evidence="14 15">Kfb</strain>
    </source>
</reference>
<sequence length="476" mass="55444">MKLSNTLTNKLEEINTTHDVLKIYLCGVTVYDYCHIGHARTIIVFDVLRRFLEIQNAKVMFVQNFTDIDDKIIAKASSEHTDAEHISQVYTESYFRDFDALNVMRATSYPKVTEHIPDIIDFISKLIEKNKAYVGLNGIYFRVRSYDGYGKLSKENKESLISGARIDVDETKDDPRDFALWKFSSSRPTWTSPWGSGRPGWHIECSVMASKYLGVNIDIHGGGQDLIFPHHENEIAQSEGLFETQFSKLWMHVGMVTINSEKMSKSIGNTIKISELLKEVGPNVIRLFCLSSHYTKPLDYTQDVVNDTKRRWNQISNAYYELEFRTRNSFVYENCALVQRPLLNELTNYLELFEEYLNNDLNFANAMTIFLKFITRINNFFSLDNPVDNEFLTKTFSLLKRFMFITGLRIQQVSQQEIEEIEDQINKRSLLRSEKSYSESDKIRSELATRFNIDLIDHKGFTLWKKRSIDVQNKRS</sequence>
<evidence type="ECO:0000256" key="11">
    <source>
        <dbReference type="ARBA" id="ARBA00047398"/>
    </source>
</evidence>
<dbReference type="GO" id="GO:0005737">
    <property type="term" value="C:cytoplasm"/>
    <property type="evidence" value="ECO:0007669"/>
    <property type="project" value="UniProtKB-SubCell"/>
</dbReference>
<keyword evidence="15" id="KW-1185">Reference proteome</keyword>